<reference evidence="4 5" key="1">
    <citation type="submission" date="2020-08" db="EMBL/GenBank/DDBJ databases">
        <title>Genomic Encyclopedia of Type Strains, Phase IV (KMG-IV): sequencing the most valuable type-strain genomes for metagenomic binning, comparative biology and taxonomic classification.</title>
        <authorList>
            <person name="Goeker M."/>
        </authorList>
    </citation>
    <scope>NUCLEOTIDE SEQUENCE [LARGE SCALE GENOMIC DNA]</scope>
    <source>
        <strain evidence="4 5">DSM 106739</strain>
    </source>
</reference>
<keyword evidence="1" id="KW-0056">Arginine metabolism</keyword>
<keyword evidence="5" id="KW-1185">Reference proteome</keyword>
<evidence type="ECO:0000313" key="4">
    <source>
        <dbReference type="EMBL" id="MBB4012157.1"/>
    </source>
</evidence>
<dbReference type="GO" id="GO:0008791">
    <property type="term" value="F:arginine N-succinyltransferase activity"/>
    <property type="evidence" value="ECO:0007669"/>
    <property type="project" value="UniProtKB-EC"/>
</dbReference>
<dbReference type="PANTHER" id="PTHR30420:SF1">
    <property type="entry name" value="ARGININE N-SUCCINYLTRANSFERASE"/>
    <property type="match status" value="1"/>
</dbReference>
<dbReference type="EMBL" id="JACIET010000001">
    <property type="protein sequence ID" value="MBB4012157.1"/>
    <property type="molecule type" value="Genomic_DNA"/>
</dbReference>
<dbReference type="GO" id="GO:0006527">
    <property type="term" value="P:L-arginine catabolic process"/>
    <property type="evidence" value="ECO:0007669"/>
    <property type="project" value="InterPro"/>
</dbReference>
<keyword evidence="3 4" id="KW-0012">Acyltransferase</keyword>
<evidence type="ECO:0000313" key="5">
    <source>
        <dbReference type="Proteomes" id="UP000561045"/>
    </source>
</evidence>
<evidence type="ECO:0000256" key="2">
    <source>
        <dbReference type="ARBA" id="ARBA00022679"/>
    </source>
</evidence>
<comment type="caution">
    <text evidence="4">The sequence shown here is derived from an EMBL/GenBank/DDBJ whole genome shotgun (WGS) entry which is preliminary data.</text>
</comment>
<dbReference type="Pfam" id="PF04958">
    <property type="entry name" value="AstA"/>
    <property type="match status" value="1"/>
</dbReference>
<dbReference type="Proteomes" id="UP000561045">
    <property type="component" value="Unassembled WGS sequence"/>
</dbReference>
<name>A0A840BNX4_9RHOO</name>
<keyword evidence="2 4" id="KW-0808">Transferase</keyword>
<protein>
    <submittedName>
        <fullName evidence="4">Arginine N-succinyltransferase</fullName>
        <ecNumber evidence="4">2.3.1.109</ecNumber>
    </submittedName>
</protein>
<dbReference type="InterPro" id="IPR007041">
    <property type="entry name" value="Arg_succinylTrfase_AstA/AruG"/>
</dbReference>
<dbReference type="EC" id="2.3.1.109" evidence="4"/>
<evidence type="ECO:0000256" key="1">
    <source>
        <dbReference type="ARBA" id="ARBA00022503"/>
    </source>
</evidence>
<organism evidence="4 5">
    <name type="scientific">Niveibacterium umoris</name>
    <dbReference type="NCBI Taxonomy" id="1193620"/>
    <lineage>
        <taxon>Bacteria</taxon>
        <taxon>Pseudomonadati</taxon>
        <taxon>Pseudomonadota</taxon>
        <taxon>Betaproteobacteria</taxon>
        <taxon>Rhodocyclales</taxon>
        <taxon>Rhodocyclaceae</taxon>
        <taxon>Niveibacterium</taxon>
    </lineage>
</organism>
<dbReference type="InterPro" id="IPR016181">
    <property type="entry name" value="Acyl_CoA_acyltransferase"/>
</dbReference>
<dbReference type="PANTHER" id="PTHR30420">
    <property type="entry name" value="N-SUCCINYLARGININE DIHYDROLASE"/>
    <property type="match status" value="1"/>
</dbReference>
<dbReference type="RefSeq" id="WP_183633687.1">
    <property type="nucleotide sequence ID" value="NZ_BAABLE010000011.1"/>
</dbReference>
<accession>A0A840BNX4</accession>
<dbReference type="SUPFAM" id="SSF55729">
    <property type="entry name" value="Acyl-CoA N-acyltransferases (Nat)"/>
    <property type="match status" value="1"/>
</dbReference>
<dbReference type="NCBIfam" id="TIGR03243">
    <property type="entry name" value="arg_catab_AOST"/>
    <property type="match status" value="1"/>
</dbReference>
<sequence>MDRLVLRPAAYSDLPAVERIAGASPVGVTSLPRSRDKLFDKIASSQASLAADVSGCGEESYFFVLEREQDREVVGTSAIVASAGFSEPFYNYRNETLTHASRELGIHHRVHVLTLCHDLTGATLLTSFVLDPAYKQGDTPDLLSRARMLFIAAHRQRFADHVVSEMLGLCEDDGHAPFWDSVGRHFFGIDYPLAEFYCGVKGRSFIAELLPQHPIYVPLLPREAQEAIGQIHPFSRLPCEILLREGFETERYVDIFDAGAVVQARTEEIRTIATHSRATVVAHPPGADGGQYLVGNLDLPGFRAILTEAAFDSERGEVWLSEPDMQSLRVGAGDSVILAPL</sequence>
<proteinExistence type="predicted"/>
<gene>
    <name evidence="4" type="ORF">GGR36_001465</name>
</gene>
<dbReference type="AlphaFoldDB" id="A0A840BNX4"/>
<evidence type="ECO:0000256" key="3">
    <source>
        <dbReference type="ARBA" id="ARBA00023315"/>
    </source>
</evidence>
<dbReference type="Gene3D" id="2.40.40.20">
    <property type="match status" value="1"/>
</dbReference>